<dbReference type="EMBL" id="JACRUL010000012">
    <property type="protein sequence ID" value="MBC5844244.1"/>
    <property type="molecule type" value="Genomic_DNA"/>
</dbReference>
<protein>
    <recommendedName>
        <fullName evidence="3">Lipoprotein</fullName>
    </recommendedName>
</protein>
<reference evidence="1 2" key="1">
    <citation type="submission" date="2020-08" db="EMBL/GenBank/DDBJ databases">
        <title>Description of novel Flavobacterium F-392 isolate.</title>
        <authorList>
            <person name="Saticioglu I.B."/>
            <person name="Duman M."/>
            <person name="Altun S."/>
        </authorList>
    </citation>
    <scope>NUCLEOTIDE SEQUENCE [LARGE SCALE GENOMIC DNA]</scope>
    <source>
        <strain evidence="1 2">F-392</strain>
    </source>
</reference>
<gene>
    <name evidence="1" type="ORF">H8R25_07320</name>
</gene>
<dbReference type="PANTHER" id="PTHR37515:SF2">
    <property type="entry name" value="YALI0C09240P"/>
    <property type="match status" value="1"/>
</dbReference>
<keyword evidence="2" id="KW-1185">Reference proteome</keyword>
<accession>A0A923SG18</accession>
<dbReference type="AlphaFoldDB" id="A0A923SG18"/>
<dbReference type="PROSITE" id="PS51257">
    <property type="entry name" value="PROKAR_LIPOPROTEIN"/>
    <property type="match status" value="1"/>
</dbReference>
<dbReference type="PANTHER" id="PTHR37515">
    <property type="entry name" value="YALI0C09240P"/>
    <property type="match status" value="1"/>
</dbReference>
<sequence>MMKYFLLFVSILAIGCKGKTDNAATKLPIDLVKENEQKSMEKTHDDLGTRIGSFEFQVKTDDVENFEDGMIPWADLEKPQQELVFLDKRDEIVIKDNQVKVVIDYPLTNQYDFVLQSAKGFTRGQLLIEISKHYYKLYAEEEQTATVKTIPINQRTTMYNRNQTNGKYGVWGHDIADLDLSEITVYKNKKGETVLLLGIES</sequence>
<proteinExistence type="predicted"/>
<evidence type="ECO:0008006" key="3">
    <source>
        <dbReference type="Google" id="ProtNLM"/>
    </source>
</evidence>
<name>A0A923SG18_9FLAO</name>
<organism evidence="1 2">
    <name type="scientific">Flavobacterium muglaense</name>
    <dbReference type="NCBI Taxonomy" id="2764716"/>
    <lineage>
        <taxon>Bacteria</taxon>
        <taxon>Pseudomonadati</taxon>
        <taxon>Bacteroidota</taxon>
        <taxon>Flavobacteriia</taxon>
        <taxon>Flavobacteriales</taxon>
        <taxon>Flavobacteriaceae</taxon>
        <taxon>Flavobacterium</taxon>
    </lineage>
</organism>
<dbReference type="Proteomes" id="UP000641454">
    <property type="component" value="Unassembled WGS sequence"/>
</dbReference>
<evidence type="ECO:0000313" key="2">
    <source>
        <dbReference type="Proteomes" id="UP000641454"/>
    </source>
</evidence>
<comment type="caution">
    <text evidence="1">The sequence shown here is derived from an EMBL/GenBank/DDBJ whole genome shotgun (WGS) entry which is preliminary data.</text>
</comment>
<dbReference type="RefSeq" id="WP_187017914.1">
    <property type="nucleotide sequence ID" value="NZ_JACRUK010000012.1"/>
</dbReference>
<evidence type="ECO:0000313" key="1">
    <source>
        <dbReference type="EMBL" id="MBC5844244.1"/>
    </source>
</evidence>